<accession>A0ABD0MPQ3</accession>
<evidence type="ECO:0000313" key="1">
    <source>
        <dbReference type="EMBL" id="KAL0150747.1"/>
    </source>
</evidence>
<comment type="caution">
    <text evidence="1">The sequence shown here is derived from an EMBL/GenBank/DDBJ whole genome shotgun (WGS) entry which is preliminary data.</text>
</comment>
<dbReference type="Proteomes" id="UP001529510">
    <property type="component" value="Unassembled WGS sequence"/>
</dbReference>
<dbReference type="EMBL" id="JAMKFB020000277">
    <property type="protein sequence ID" value="KAL0150747.1"/>
    <property type="molecule type" value="Genomic_DNA"/>
</dbReference>
<dbReference type="AlphaFoldDB" id="A0ABD0MPQ3"/>
<name>A0ABD0MPQ3_CIRMR</name>
<gene>
    <name evidence="1" type="ORF">M9458_053970</name>
</gene>
<sequence length="73" mass="8283">ERFFVSLTDNIELRLDDDRIISAAAAVTHILFGDGKLLAIHKTLAVEATSSPKRLKEFHQFKCHGVIRENLHK</sequence>
<reference evidence="1 2" key="1">
    <citation type="submission" date="2024-05" db="EMBL/GenBank/DDBJ databases">
        <title>Genome sequencing and assembly of Indian major carp, Cirrhinus mrigala (Hamilton, 1822).</title>
        <authorList>
            <person name="Mohindra V."/>
            <person name="Chowdhury L.M."/>
            <person name="Lal K."/>
            <person name="Jena J.K."/>
        </authorList>
    </citation>
    <scope>NUCLEOTIDE SEQUENCE [LARGE SCALE GENOMIC DNA]</scope>
    <source>
        <strain evidence="1">CM1030</strain>
        <tissue evidence="1">Blood</tissue>
    </source>
</reference>
<feature type="non-terminal residue" evidence="1">
    <location>
        <position position="73"/>
    </location>
</feature>
<proteinExistence type="predicted"/>
<feature type="non-terminal residue" evidence="1">
    <location>
        <position position="1"/>
    </location>
</feature>
<protein>
    <submittedName>
        <fullName evidence="1">Uncharacterized protein</fullName>
    </submittedName>
</protein>
<evidence type="ECO:0000313" key="2">
    <source>
        <dbReference type="Proteomes" id="UP001529510"/>
    </source>
</evidence>
<keyword evidence="2" id="KW-1185">Reference proteome</keyword>
<organism evidence="1 2">
    <name type="scientific">Cirrhinus mrigala</name>
    <name type="common">Mrigala</name>
    <dbReference type="NCBI Taxonomy" id="683832"/>
    <lineage>
        <taxon>Eukaryota</taxon>
        <taxon>Metazoa</taxon>
        <taxon>Chordata</taxon>
        <taxon>Craniata</taxon>
        <taxon>Vertebrata</taxon>
        <taxon>Euteleostomi</taxon>
        <taxon>Actinopterygii</taxon>
        <taxon>Neopterygii</taxon>
        <taxon>Teleostei</taxon>
        <taxon>Ostariophysi</taxon>
        <taxon>Cypriniformes</taxon>
        <taxon>Cyprinidae</taxon>
        <taxon>Labeoninae</taxon>
        <taxon>Labeonini</taxon>
        <taxon>Cirrhinus</taxon>
    </lineage>
</organism>